<proteinExistence type="predicted"/>
<gene>
    <name evidence="1" type="ORF">M378DRAFT_165653</name>
</gene>
<sequence>MHPWGVAEKIPSSNHKEDALKNPTWCGQLTATYLPSTVFTFCLLPCQAVHAMSETLP</sequence>
<dbReference type="EMBL" id="KN818270">
    <property type="protein sequence ID" value="KIL62448.1"/>
    <property type="molecule type" value="Genomic_DNA"/>
</dbReference>
<accession>A0A0C2X179</accession>
<organism evidence="1 2">
    <name type="scientific">Amanita muscaria (strain Koide BX008)</name>
    <dbReference type="NCBI Taxonomy" id="946122"/>
    <lineage>
        <taxon>Eukaryota</taxon>
        <taxon>Fungi</taxon>
        <taxon>Dikarya</taxon>
        <taxon>Basidiomycota</taxon>
        <taxon>Agaricomycotina</taxon>
        <taxon>Agaricomycetes</taxon>
        <taxon>Agaricomycetidae</taxon>
        <taxon>Agaricales</taxon>
        <taxon>Pluteineae</taxon>
        <taxon>Amanitaceae</taxon>
        <taxon>Amanita</taxon>
    </lineage>
</organism>
<evidence type="ECO:0000313" key="2">
    <source>
        <dbReference type="Proteomes" id="UP000054549"/>
    </source>
</evidence>
<dbReference type="Proteomes" id="UP000054549">
    <property type="component" value="Unassembled WGS sequence"/>
</dbReference>
<name>A0A0C2X179_AMAMK</name>
<dbReference type="HOGENOM" id="CLU_2996108_0_0_1"/>
<keyword evidence="2" id="KW-1185">Reference proteome</keyword>
<protein>
    <submittedName>
        <fullName evidence="1">Uncharacterized protein</fullName>
    </submittedName>
</protein>
<dbReference type="AlphaFoldDB" id="A0A0C2X179"/>
<dbReference type="InParanoid" id="A0A0C2X179"/>
<reference evidence="1 2" key="1">
    <citation type="submission" date="2014-04" db="EMBL/GenBank/DDBJ databases">
        <title>Evolutionary Origins and Diversification of the Mycorrhizal Mutualists.</title>
        <authorList>
            <consortium name="DOE Joint Genome Institute"/>
            <consortium name="Mycorrhizal Genomics Consortium"/>
            <person name="Kohler A."/>
            <person name="Kuo A."/>
            <person name="Nagy L.G."/>
            <person name="Floudas D."/>
            <person name="Copeland A."/>
            <person name="Barry K.W."/>
            <person name="Cichocki N."/>
            <person name="Veneault-Fourrey C."/>
            <person name="LaButti K."/>
            <person name="Lindquist E.A."/>
            <person name="Lipzen A."/>
            <person name="Lundell T."/>
            <person name="Morin E."/>
            <person name="Murat C."/>
            <person name="Riley R."/>
            <person name="Ohm R."/>
            <person name="Sun H."/>
            <person name="Tunlid A."/>
            <person name="Henrissat B."/>
            <person name="Grigoriev I.V."/>
            <person name="Hibbett D.S."/>
            <person name="Martin F."/>
        </authorList>
    </citation>
    <scope>NUCLEOTIDE SEQUENCE [LARGE SCALE GENOMIC DNA]</scope>
    <source>
        <strain evidence="1 2">Koide BX008</strain>
    </source>
</reference>
<evidence type="ECO:0000313" key="1">
    <source>
        <dbReference type="EMBL" id="KIL62448.1"/>
    </source>
</evidence>